<dbReference type="KEGG" id="grs:C7S20_14530"/>
<dbReference type="AlphaFoldDB" id="A0A2R3Z7Y2"/>
<evidence type="ECO:0000313" key="2">
    <source>
        <dbReference type="Proteomes" id="UP000241507"/>
    </source>
</evidence>
<reference evidence="2" key="1">
    <citation type="submission" date="2018-03" db="EMBL/GenBank/DDBJ databases">
        <title>Gramella fulva sp. nov., isolated from a dry surface of tidal flat.</title>
        <authorList>
            <person name="Hwang S.H."/>
            <person name="Hwang W.M."/>
            <person name="Kang K."/>
            <person name="Ahn T.-Y."/>
        </authorList>
    </citation>
    <scope>NUCLEOTIDE SEQUENCE [LARGE SCALE GENOMIC DNA]</scope>
    <source>
        <strain evidence="2">SH35</strain>
    </source>
</reference>
<proteinExistence type="predicted"/>
<protein>
    <submittedName>
        <fullName evidence="1">Uncharacterized protein</fullName>
    </submittedName>
</protein>
<sequence>MFFGIHNNNFLVIKLLFIYPKTFTLKKRVFIWEQESLNFRPGERVTGGGLKIKISVSAV</sequence>
<name>A0A2R3Z7Y2_9FLAO</name>
<keyword evidence="2" id="KW-1185">Reference proteome</keyword>
<evidence type="ECO:0000313" key="1">
    <source>
        <dbReference type="EMBL" id="AVR46381.1"/>
    </source>
</evidence>
<accession>A0A2R3Z7Y2</accession>
<organism evidence="1 2">
    <name type="scientific">Christiangramia fulva</name>
    <dbReference type="NCBI Taxonomy" id="2126553"/>
    <lineage>
        <taxon>Bacteria</taxon>
        <taxon>Pseudomonadati</taxon>
        <taxon>Bacteroidota</taxon>
        <taxon>Flavobacteriia</taxon>
        <taxon>Flavobacteriales</taxon>
        <taxon>Flavobacteriaceae</taxon>
        <taxon>Christiangramia</taxon>
    </lineage>
</organism>
<dbReference type="Proteomes" id="UP000241507">
    <property type="component" value="Chromosome"/>
</dbReference>
<dbReference type="EMBL" id="CP028136">
    <property type="protein sequence ID" value="AVR46381.1"/>
    <property type="molecule type" value="Genomic_DNA"/>
</dbReference>
<gene>
    <name evidence="1" type="ORF">C7S20_14530</name>
</gene>